<dbReference type="GO" id="GO:0007266">
    <property type="term" value="P:Rho protein signal transduction"/>
    <property type="evidence" value="ECO:0007669"/>
    <property type="project" value="InterPro"/>
</dbReference>
<protein>
    <recommendedName>
        <fullName evidence="5">Rho GDP-dissociation inhibitor 3</fullName>
    </recommendedName>
    <alternativeName>
        <fullName evidence="6">Rho-GDI gamma</fullName>
    </alternativeName>
</protein>
<dbReference type="Pfam" id="PF02115">
    <property type="entry name" value="Rho_GDI"/>
    <property type="match status" value="1"/>
</dbReference>
<dbReference type="EMBL" id="CAIIXF020000009">
    <property type="protein sequence ID" value="CAH1793569.1"/>
    <property type="molecule type" value="Genomic_DNA"/>
</dbReference>
<comment type="subcellular location">
    <subcellularLocation>
        <location evidence="1">Cytoplasm</location>
    </subcellularLocation>
</comment>
<proteinExistence type="inferred from homology"/>
<name>A0A8J1UKM8_OWEFU</name>
<evidence type="ECO:0000313" key="8">
    <source>
        <dbReference type="Proteomes" id="UP000749559"/>
    </source>
</evidence>
<sequence length="195" mass="22585">MAEKDDLDIETPGYVPPKQVTMNEMLEKDKDDKSLEDYKKKLLGDAASGEKVIFFPEDPRKVIVTKLSFCTEGRPDVDLDLTKDIETLKKQRVTIKEGVTFKLKVHFFVQREIVMGLRYVHKTCRKGVQVDKTNYMVGAYAPREEEHIYSTPTDEAPSGMLARGEYTVKSLFTDDDKNEHLKWEWAFKIAKDWND</sequence>
<evidence type="ECO:0000256" key="5">
    <source>
        <dbReference type="ARBA" id="ARBA00073845"/>
    </source>
</evidence>
<dbReference type="AlphaFoldDB" id="A0A8J1UKM8"/>
<evidence type="ECO:0000256" key="3">
    <source>
        <dbReference type="ARBA" id="ARBA00022490"/>
    </source>
</evidence>
<keyword evidence="3" id="KW-0963">Cytoplasm</keyword>
<comment type="similarity">
    <text evidence="2">Belongs to the Rho GDI family.</text>
</comment>
<keyword evidence="8" id="KW-1185">Reference proteome</keyword>
<dbReference type="PRINTS" id="PR00492">
    <property type="entry name" value="RHOGDI"/>
</dbReference>
<evidence type="ECO:0000256" key="4">
    <source>
        <dbReference type="ARBA" id="ARBA00053735"/>
    </source>
</evidence>
<evidence type="ECO:0000313" key="7">
    <source>
        <dbReference type="EMBL" id="CAH1793569.1"/>
    </source>
</evidence>
<accession>A0A8J1UKM8</accession>
<dbReference type="GO" id="GO:0005829">
    <property type="term" value="C:cytosol"/>
    <property type="evidence" value="ECO:0007669"/>
    <property type="project" value="TreeGrafter"/>
</dbReference>
<reference evidence="7" key="1">
    <citation type="submission" date="2022-03" db="EMBL/GenBank/DDBJ databases">
        <authorList>
            <person name="Martin C."/>
        </authorList>
    </citation>
    <scope>NUCLEOTIDE SEQUENCE</scope>
</reference>
<comment type="caution">
    <text evidence="7">The sequence shown here is derived from an EMBL/GenBank/DDBJ whole genome shotgun (WGS) entry which is preliminary data.</text>
</comment>
<dbReference type="InterPro" id="IPR014756">
    <property type="entry name" value="Ig_E-set"/>
</dbReference>
<dbReference type="GO" id="GO:0016020">
    <property type="term" value="C:membrane"/>
    <property type="evidence" value="ECO:0007669"/>
    <property type="project" value="TreeGrafter"/>
</dbReference>
<evidence type="ECO:0000256" key="6">
    <source>
        <dbReference type="ARBA" id="ARBA00080671"/>
    </source>
</evidence>
<dbReference type="InterPro" id="IPR000406">
    <property type="entry name" value="Rho_GDI"/>
</dbReference>
<evidence type="ECO:0000256" key="2">
    <source>
        <dbReference type="ARBA" id="ARBA00009758"/>
    </source>
</evidence>
<gene>
    <name evidence="7" type="ORF">OFUS_LOCUS18403</name>
</gene>
<dbReference type="GO" id="GO:0005094">
    <property type="term" value="F:Rho GDP-dissociation inhibitor activity"/>
    <property type="evidence" value="ECO:0007669"/>
    <property type="project" value="InterPro"/>
</dbReference>
<dbReference type="OrthoDB" id="2099887at2759"/>
<evidence type="ECO:0000256" key="1">
    <source>
        <dbReference type="ARBA" id="ARBA00004496"/>
    </source>
</evidence>
<dbReference type="Gene3D" id="2.70.50.30">
    <property type="entry name" value="Coagulation Factor XIII, subunit A, domain 1"/>
    <property type="match status" value="1"/>
</dbReference>
<dbReference type="PANTHER" id="PTHR10980:SF3">
    <property type="entry name" value="LD16419P"/>
    <property type="match status" value="1"/>
</dbReference>
<organism evidence="7 8">
    <name type="scientific">Owenia fusiformis</name>
    <name type="common">Polychaete worm</name>
    <dbReference type="NCBI Taxonomy" id="6347"/>
    <lineage>
        <taxon>Eukaryota</taxon>
        <taxon>Metazoa</taxon>
        <taxon>Spiralia</taxon>
        <taxon>Lophotrochozoa</taxon>
        <taxon>Annelida</taxon>
        <taxon>Polychaeta</taxon>
        <taxon>Sedentaria</taxon>
        <taxon>Canalipalpata</taxon>
        <taxon>Sabellida</taxon>
        <taxon>Oweniida</taxon>
        <taxon>Oweniidae</taxon>
        <taxon>Owenia</taxon>
    </lineage>
</organism>
<dbReference type="Proteomes" id="UP000749559">
    <property type="component" value="Unassembled WGS sequence"/>
</dbReference>
<dbReference type="PANTHER" id="PTHR10980">
    <property type="entry name" value="RHO GDP-DISSOCIATION INHIBITOR"/>
    <property type="match status" value="1"/>
</dbReference>
<dbReference type="FunFam" id="2.70.50.30:FF:000001">
    <property type="entry name" value="Rho GDP-dissociation inhibitor 1"/>
    <property type="match status" value="1"/>
</dbReference>
<dbReference type="InterPro" id="IPR024792">
    <property type="entry name" value="RhoGDI_dom_sf"/>
</dbReference>
<comment type="function">
    <text evidence="4">Inhibits GDP/GTP exchange reaction of RhoB. Interacts specifically with the GDP- and GTP-bound forms of post-translationally processed Rhob and Rhog proteins, both of which show a growth-regulated expression in mammalian cells. Stimulates the release of the GDP-bound but not the GTP-bound RhoB protein. Also inhibits the GDP/GTP exchange of RhoB but shows less ability to inhibit the dissociation of prebound GTP.</text>
</comment>
<dbReference type="SUPFAM" id="SSF81296">
    <property type="entry name" value="E set domains"/>
    <property type="match status" value="1"/>
</dbReference>